<name>A0A109RH84_9LACT</name>
<evidence type="ECO:0000256" key="1">
    <source>
        <dbReference type="ARBA" id="ARBA00006484"/>
    </source>
</evidence>
<gene>
    <name evidence="3" type="ORF">AWM75_07335</name>
</gene>
<dbReference type="InterPro" id="IPR036291">
    <property type="entry name" value="NAD(P)-bd_dom_sf"/>
</dbReference>
<accession>A0A109RH84</accession>
<evidence type="ECO:0000313" key="4">
    <source>
        <dbReference type="Proteomes" id="UP000062260"/>
    </source>
</evidence>
<comment type="similarity">
    <text evidence="1">Belongs to the short-chain dehydrogenases/reductases (SDR) family.</text>
</comment>
<dbReference type="GO" id="GO:0016491">
    <property type="term" value="F:oxidoreductase activity"/>
    <property type="evidence" value="ECO:0007669"/>
    <property type="project" value="UniProtKB-KW"/>
</dbReference>
<dbReference type="InterPro" id="IPR002347">
    <property type="entry name" value="SDR_fam"/>
</dbReference>
<dbReference type="Gene3D" id="3.40.50.720">
    <property type="entry name" value="NAD(P)-binding Rossmann-like Domain"/>
    <property type="match status" value="1"/>
</dbReference>
<dbReference type="Pfam" id="PF13561">
    <property type="entry name" value="adh_short_C2"/>
    <property type="match status" value="1"/>
</dbReference>
<reference evidence="3 4" key="1">
    <citation type="journal article" date="2016" name="Genome Announc.">
        <title>Complete Genome Sequences of Aerococcus christensenii CCUG 28831T, Aerococcus sanguinicola CCUG 43001T, Aerococcus urinae CCUG 36881T, Aerococcus urinaeequi CCUG 28094T, Aerococcus urinaehominis CCUG 42038 BT, and Aerococcus viridans CCUG 4311T.</title>
        <authorList>
            <person name="Carkaci D."/>
            <person name="Dargis R."/>
            <person name="Nielsen X.C."/>
            <person name="Skovgaard O."/>
            <person name="Fuursted K."/>
            <person name="Christensen J.J."/>
        </authorList>
    </citation>
    <scope>NUCLEOTIDE SEQUENCE [LARGE SCALE GENOMIC DNA]</scope>
    <source>
        <strain evidence="3 4">CCUG42038B</strain>
    </source>
</reference>
<dbReference type="STRING" id="128944.AWM75_07335"/>
<keyword evidence="2" id="KW-0560">Oxidoreductase</keyword>
<sequence>MGKLAGKVAIITGGANGMGETHVRLFVAEGAKVAITDIDAEKGQALADELGDVAIFIKHDVSSEADWQAVVKETESAFGPINILINNAGVSTVLSAEHSSLDEYMQVIKINQVSVFLGMKYTIASMKEAGSGAIVNISSINGLNGGAIAYTDSKFAVRGMTKAAAKEFARYGVRVNSVHPGIIRTPMVENSEAYEQIQQMVGMVPLQRMAEPEEISKLVLFLASDDASYSTGSEFIADGGILA</sequence>
<dbReference type="EMBL" id="CP014163">
    <property type="protein sequence ID" value="AMB99786.1"/>
    <property type="molecule type" value="Genomic_DNA"/>
</dbReference>
<protein>
    <submittedName>
        <fullName evidence="3">3-alpha-hydroxysteroid dehydrogenase</fullName>
    </submittedName>
</protein>
<dbReference type="NCBIfam" id="NF005559">
    <property type="entry name" value="PRK07231.1"/>
    <property type="match status" value="1"/>
</dbReference>
<dbReference type="KEGG" id="auh:AWM75_07335"/>
<dbReference type="Proteomes" id="UP000062260">
    <property type="component" value="Chromosome"/>
</dbReference>
<reference evidence="4" key="2">
    <citation type="submission" date="2016-01" db="EMBL/GenBank/DDBJ databases">
        <title>Six Aerococcus type strain genome sequencing and assembly using PacBio and Illumina Hiseq.</title>
        <authorList>
            <person name="Carkaci D."/>
            <person name="Dargis R."/>
            <person name="Nielsen X.C."/>
            <person name="Skovgaard O."/>
            <person name="Fuursted K."/>
            <person name="Christensen J.J."/>
        </authorList>
    </citation>
    <scope>NUCLEOTIDE SEQUENCE [LARGE SCALE GENOMIC DNA]</scope>
    <source>
        <strain evidence="4">CCUG42038B</strain>
    </source>
</reference>
<dbReference type="SUPFAM" id="SSF51735">
    <property type="entry name" value="NAD(P)-binding Rossmann-fold domains"/>
    <property type="match status" value="1"/>
</dbReference>
<dbReference type="AlphaFoldDB" id="A0A109RH84"/>
<dbReference type="PANTHER" id="PTHR24321">
    <property type="entry name" value="DEHYDROGENASES, SHORT CHAIN"/>
    <property type="match status" value="1"/>
</dbReference>
<dbReference type="OrthoDB" id="9805904at2"/>
<dbReference type="PRINTS" id="PR00081">
    <property type="entry name" value="GDHRDH"/>
</dbReference>
<evidence type="ECO:0000256" key="2">
    <source>
        <dbReference type="ARBA" id="ARBA00023002"/>
    </source>
</evidence>
<dbReference type="PANTHER" id="PTHR24321:SF8">
    <property type="entry name" value="ESTRADIOL 17-BETA-DEHYDROGENASE 8-RELATED"/>
    <property type="match status" value="1"/>
</dbReference>
<dbReference type="FunFam" id="3.40.50.720:FF:000084">
    <property type="entry name" value="Short-chain dehydrogenase reductase"/>
    <property type="match status" value="1"/>
</dbReference>
<proteinExistence type="inferred from homology"/>
<dbReference type="RefSeq" id="WP_067980227.1">
    <property type="nucleotide sequence ID" value="NZ_CP014163.1"/>
</dbReference>
<dbReference type="GO" id="GO:0008206">
    <property type="term" value="P:bile acid metabolic process"/>
    <property type="evidence" value="ECO:0007669"/>
    <property type="project" value="UniProtKB-ARBA"/>
</dbReference>
<dbReference type="PRINTS" id="PR00080">
    <property type="entry name" value="SDRFAMILY"/>
</dbReference>
<organism evidence="3 4">
    <name type="scientific">Aerococcus urinaehominis</name>
    <dbReference type="NCBI Taxonomy" id="128944"/>
    <lineage>
        <taxon>Bacteria</taxon>
        <taxon>Bacillati</taxon>
        <taxon>Bacillota</taxon>
        <taxon>Bacilli</taxon>
        <taxon>Lactobacillales</taxon>
        <taxon>Aerococcaceae</taxon>
        <taxon>Aerococcus</taxon>
    </lineage>
</organism>
<evidence type="ECO:0000313" key="3">
    <source>
        <dbReference type="EMBL" id="AMB99786.1"/>
    </source>
</evidence>
<keyword evidence="4" id="KW-1185">Reference proteome</keyword>